<evidence type="ECO:0000256" key="1">
    <source>
        <dbReference type="ARBA" id="ARBA00022737"/>
    </source>
</evidence>
<comment type="caution">
    <text evidence="3">The sequence shown here is derived from an EMBL/GenBank/DDBJ whole genome shotgun (WGS) entry which is preliminary data.</text>
</comment>
<feature type="domain" description="SLH" evidence="2">
    <location>
        <begin position="72"/>
        <end position="135"/>
    </location>
</feature>
<evidence type="ECO:0000313" key="4">
    <source>
        <dbReference type="Proteomes" id="UP000719500"/>
    </source>
</evidence>
<dbReference type="InterPro" id="IPR001119">
    <property type="entry name" value="SLH_dom"/>
</dbReference>
<dbReference type="Proteomes" id="UP000719500">
    <property type="component" value="Unassembled WGS sequence"/>
</dbReference>
<protein>
    <submittedName>
        <fullName evidence="3">S-layer homology domain-containing protein</fullName>
    </submittedName>
</protein>
<feature type="non-terminal residue" evidence="3">
    <location>
        <position position="1"/>
    </location>
</feature>
<dbReference type="RefSeq" id="WP_204805836.1">
    <property type="nucleotide sequence ID" value="NZ_JACSNX010000043.1"/>
</dbReference>
<organism evidence="3 4">
    <name type="scientific">Oscillibacter valericigenes</name>
    <dbReference type="NCBI Taxonomy" id="351091"/>
    <lineage>
        <taxon>Bacteria</taxon>
        <taxon>Bacillati</taxon>
        <taxon>Bacillota</taxon>
        <taxon>Clostridia</taxon>
        <taxon>Eubacteriales</taxon>
        <taxon>Oscillospiraceae</taxon>
        <taxon>Oscillibacter</taxon>
    </lineage>
</organism>
<sequence>TVSAGAKDFGDSADLSGEAYEEAVNVMSEMGIIDGYADGDFRPQGTLTRGAAAKIIACMMLGKTTAEALGTSAAPFKDVPAGSTFAGYIAYCVESGLIDGYADGTFRPSNTLTGFAFLKMLLTALGYDSAIEGYTGTNWTVNVAGRATQIGLTDGNEDFVGSRAATREEACLYAVNALQTTLVEYDSKGTNVTVNGATVAIGASKPTFVTSSISGAATSIDDTIDNTTHDYTVEFAEKYQPDLEKHDDTDDFMRPAHTWSWKSKEIGTYVDYDLMVAEYTTKVTGRDLYEDLTASTIREYDLTYYVDGAEPTTDNISKNELYRNNTSSVGRTGNGVLTQVFVDDAHEEITIVSINTYLAQANANYNSKSESISLQVYNNANGIARVVDVEDVPAIADLQEDDFVLVNWASSVDSAASKTVVEVIDVPEVLTDVTVDKFSKSTEDSVAGQSNKDRVTAITTGGSEYKANKQAYYEDATLGDYFGELLTDKTYDIYMDQYGYFIGAALHSGDDQYVFIAAYDLNKSAMGIRNADALAIFTDGSKKEIEVNTKDTNTAIDAYNANGGATGYSKWQGATGTGLNLWYTYTVDSDGVYTLAPATRWTIETSTGKTIQTDNLSLNKSAGTGRSFGNEDSTYITVENDTKVDWGWVIDDVTGVYTGVQSVKMTVAAGDWIAAVYDKDNYIIAAVVLGEAEGAVDNYAYILSGANSEGRDSDGNYYWTFDAILNGEVQEMTIKSKYTSTVLALKEGVVQELVMDSDNYVTRIRPLADADNEMGYVADAIDTSKDQVYTYSDYQAKSQVTGYDVYHMDSNGATLSLDGRTLHFNADLDQYGLFFASDAKAVVKQYVNKDWQTVEYGSVKEAYSTLADMDGNTVNGLTFKGEVVAVLDSNGVAQWVFFYDKTPVSSGNQPNYTNGRLDVLSLTYANGSFSVNTGTKEELKAGGTYSVNVYSGSYVVATTGTIASGYVAAGGVWTDVVKANVGTASGTYRVVVTVTDGAGVVRSGEATFTI</sequence>
<dbReference type="Pfam" id="PF00395">
    <property type="entry name" value="SLH"/>
    <property type="match status" value="2"/>
</dbReference>
<evidence type="ECO:0000313" key="3">
    <source>
        <dbReference type="EMBL" id="MBM6852508.1"/>
    </source>
</evidence>
<keyword evidence="1" id="KW-0677">Repeat</keyword>
<proteinExistence type="predicted"/>
<evidence type="ECO:0000259" key="2">
    <source>
        <dbReference type="PROSITE" id="PS51272"/>
    </source>
</evidence>
<dbReference type="PROSITE" id="PS51272">
    <property type="entry name" value="SLH"/>
    <property type="match status" value="2"/>
</dbReference>
<name>A0ABS2FYG2_9FIRM</name>
<gene>
    <name evidence="3" type="ORF">H9X91_13820</name>
</gene>
<reference evidence="3 4" key="1">
    <citation type="journal article" date="2021" name="Sci. Rep.">
        <title>The distribution of antibiotic resistance genes in chicken gut microbiota commensals.</title>
        <authorList>
            <person name="Juricova H."/>
            <person name="Matiasovicova J."/>
            <person name="Kubasova T."/>
            <person name="Cejkova D."/>
            <person name="Rychlik I."/>
        </authorList>
    </citation>
    <scope>NUCLEOTIDE SEQUENCE [LARGE SCALE GENOMIC DNA]</scope>
    <source>
        <strain evidence="3 4">An411</strain>
    </source>
</reference>
<accession>A0ABS2FYG2</accession>
<feature type="domain" description="SLH" evidence="2">
    <location>
        <begin position="7"/>
        <end position="70"/>
    </location>
</feature>
<dbReference type="EMBL" id="JACSNX010000043">
    <property type="protein sequence ID" value="MBM6852508.1"/>
    <property type="molecule type" value="Genomic_DNA"/>
</dbReference>
<keyword evidence="4" id="KW-1185">Reference proteome</keyword>